<evidence type="ECO:0000256" key="1">
    <source>
        <dbReference type="SAM" id="Coils"/>
    </source>
</evidence>
<dbReference type="Proteomes" id="UP001501920">
    <property type="component" value="Chromosome 12"/>
</dbReference>
<name>A0AAR2LCR7_PYGNA</name>
<organism evidence="3 4">
    <name type="scientific">Pygocentrus nattereri</name>
    <name type="common">Red-bellied piranha</name>
    <dbReference type="NCBI Taxonomy" id="42514"/>
    <lineage>
        <taxon>Eukaryota</taxon>
        <taxon>Metazoa</taxon>
        <taxon>Chordata</taxon>
        <taxon>Craniata</taxon>
        <taxon>Vertebrata</taxon>
        <taxon>Euteleostomi</taxon>
        <taxon>Actinopterygii</taxon>
        <taxon>Neopterygii</taxon>
        <taxon>Teleostei</taxon>
        <taxon>Ostariophysi</taxon>
        <taxon>Characiformes</taxon>
        <taxon>Characoidei</taxon>
        <taxon>Pygocentrus</taxon>
    </lineage>
</organism>
<dbReference type="GeneTree" id="ENSGT00940000160789"/>
<keyword evidence="1" id="KW-0175">Coiled coil</keyword>
<sequence>MQKGVVKRRRTVMSTTEGAEETTEQQRRSSSPRQDHGEAEPEVSLLRILNELQDFRRDNKQQLADIKQELSRTNTRLEEAEERIGHAETRLQAAATLIQRLLRRQTDMEAKLADQEGRSHRDNLRIYGIPEEAEGKDMIGFLENLLKRALDFPHGEQLRIERAHRALVPKPPGSQGRPRSIVAQFSSHRTKEEVLRKAWQKKEVFCNNVRFYVDHDYPPAVLKKRSEYSEAKKVLKEKKIKFQTPYPARLRVFY</sequence>
<keyword evidence="4" id="KW-1185">Reference proteome</keyword>
<evidence type="ECO:0000256" key="2">
    <source>
        <dbReference type="SAM" id="MobiDB-lite"/>
    </source>
</evidence>
<reference evidence="3 4" key="1">
    <citation type="submission" date="2020-10" db="EMBL/GenBank/DDBJ databases">
        <title>Pygocentrus nattereri (red-bellied piranha) genome, fPygNat1, primary haplotype.</title>
        <authorList>
            <person name="Myers G."/>
            <person name="Meyer A."/>
            <person name="Karagic N."/>
            <person name="Pippel M."/>
            <person name="Winkler S."/>
            <person name="Tracey A."/>
            <person name="Wood J."/>
            <person name="Formenti G."/>
            <person name="Howe K."/>
            <person name="Fedrigo O."/>
            <person name="Jarvis E.D."/>
        </authorList>
    </citation>
    <scope>NUCLEOTIDE SEQUENCE [LARGE SCALE GENOMIC DNA]</scope>
</reference>
<evidence type="ECO:0000313" key="4">
    <source>
        <dbReference type="Proteomes" id="UP001501920"/>
    </source>
</evidence>
<feature type="coiled-coil region" evidence="1">
    <location>
        <begin position="49"/>
        <end position="118"/>
    </location>
</feature>
<accession>A0AAR2LCR7</accession>
<dbReference type="PANTHER" id="PTHR11505">
    <property type="entry name" value="L1 TRANSPOSABLE ELEMENT-RELATED"/>
    <property type="match status" value="1"/>
</dbReference>
<dbReference type="AlphaFoldDB" id="A0AAR2LCR7"/>
<feature type="region of interest" description="Disordered" evidence="2">
    <location>
        <begin position="1"/>
        <end position="42"/>
    </location>
</feature>
<evidence type="ECO:0008006" key="5">
    <source>
        <dbReference type="Google" id="ProtNLM"/>
    </source>
</evidence>
<feature type="compositionally biased region" description="Basic residues" evidence="2">
    <location>
        <begin position="1"/>
        <end position="11"/>
    </location>
</feature>
<protein>
    <recommendedName>
        <fullName evidence="5">L1 transposable element RRM domain-containing protein</fullName>
    </recommendedName>
</protein>
<dbReference type="InterPro" id="IPR004244">
    <property type="entry name" value="Transposase_22"/>
</dbReference>
<dbReference type="Ensembl" id="ENSPNAT00000075679.1">
    <property type="protein sequence ID" value="ENSPNAP00000074330.1"/>
    <property type="gene ID" value="ENSPNAG00000033964.1"/>
</dbReference>
<dbReference type="Gene3D" id="3.30.70.1820">
    <property type="entry name" value="L1 transposable element, RRM domain"/>
    <property type="match status" value="1"/>
</dbReference>
<reference evidence="3" key="3">
    <citation type="submission" date="2025-09" db="UniProtKB">
        <authorList>
            <consortium name="Ensembl"/>
        </authorList>
    </citation>
    <scope>IDENTIFICATION</scope>
</reference>
<reference evidence="3" key="2">
    <citation type="submission" date="2025-08" db="UniProtKB">
        <authorList>
            <consortium name="Ensembl"/>
        </authorList>
    </citation>
    <scope>IDENTIFICATION</scope>
</reference>
<proteinExistence type="predicted"/>
<evidence type="ECO:0000313" key="3">
    <source>
        <dbReference type="Ensembl" id="ENSPNAP00000074330.1"/>
    </source>
</evidence>